<dbReference type="RefSeq" id="WP_142904125.1">
    <property type="nucleotide sequence ID" value="NZ_ML660092.1"/>
</dbReference>
<dbReference type="InterPro" id="IPR014710">
    <property type="entry name" value="RmlC-like_jellyroll"/>
</dbReference>
<dbReference type="SUPFAM" id="SSF52821">
    <property type="entry name" value="Rhodanese/Cell cycle control phosphatase"/>
    <property type="match status" value="1"/>
</dbReference>
<dbReference type="InterPro" id="IPR001763">
    <property type="entry name" value="Rhodanese-like_dom"/>
</dbReference>
<feature type="domain" description="Cyclic nucleotide-binding" evidence="1">
    <location>
        <begin position="161"/>
        <end position="264"/>
    </location>
</feature>
<dbReference type="CDD" id="cd00038">
    <property type="entry name" value="CAP_ED"/>
    <property type="match status" value="1"/>
</dbReference>
<evidence type="ECO:0000313" key="3">
    <source>
        <dbReference type="EMBL" id="TQV80025.1"/>
    </source>
</evidence>
<dbReference type="OrthoDB" id="9814704at2"/>
<feature type="domain" description="Rhodanese" evidence="2">
    <location>
        <begin position="281"/>
        <end position="352"/>
    </location>
</feature>
<evidence type="ECO:0000259" key="1">
    <source>
        <dbReference type="PROSITE" id="PS50042"/>
    </source>
</evidence>
<accession>A0A545TS33</accession>
<dbReference type="Pfam" id="PF00027">
    <property type="entry name" value="cNMP_binding"/>
    <property type="match status" value="1"/>
</dbReference>
<dbReference type="PRINTS" id="PR00103">
    <property type="entry name" value="CAMPKINASE"/>
</dbReference>
<protein>
    <submittedName>
        <fullName evidence="3">Cyclic nucleotide-binding domain-containing protein</fullName>
    </submittedName>
</protein>
<sequence length="353" mass="39815">MANGINPCLVKKFSPLDKVAPQHMAELIKHSEIRPVAAGGIALKQRDMERYKCFLVRGQVEIRRSFHERLYLRQDSPQCQKPLNELLQGAGVIRAKSECQLLRVDAEVLERLSLWSTQASSQLAGYHIAHLQEGETSLDYAVEIDDSYQDDWTEAFLQSSLANHLDSAAITTLLRELDDVDFKAGQTVIQQHTPGDFFYIIKEGEARVALDRFGPQSGQFIDLATGKYFGDEALIADTPRNASVTMKTDGVLGRINRDVFEAIIKDSVISPISVQQVAQMGVNDYQCIDVRFSVEYRSTQAKRTFNVPITHLRQRLQNFKHQTTYIVGPEADRRSELGAYLLRQAGYNAFYLA</sequence>
<gene>
    <name evidence="3" type="ORF">FKG94_10145</name>
</gene>
<keyword evidence="4" id="KW-1185">Reference proteome</keyword>
<dbReference type="PANTHER" id="PTHR11635">
    <property type="entry name" value="CAMP-DEPENDENT PROTEIN KINASE REGULATORY CHAIN"/>
    <property type="match status" value="1"/>
</dbReference>
<evidence type="ECO:0000313" key="4">
    <source>
        <dbReference type="Proteomes" id="UP000319732"/>
    </source>
</evidence>
<dbReference type="GO" id="GO:0005952">
    <property type="term" value="C:cAMP-dependent protein kinase complex"/>
    <property type="evidence" value="ECO:0007669"/>
    <property type="project" value="InterPro"/>
</dbReference>
<proteinExistence type="predicted"/>
<dbReference type="InterPro" id="IPR000595">
    <property type="entry name" value="cNMP-bd_dom"/>
</dbReference>
<dbReference type="GO" id="GO:0034236">
    <property type="term" value="F:protein kinase A catalytic subunit binding"/>
    <property type="evidence" value="ECO:0007669"/>
    <property type="project" value="TreeGrafter"/>
</dbReference>
<evidence type="ECO:0000259" key="2">
    <source>
        <dbReference type="PROSITE" id="PS50206"/>
    </source>
</evidence>
<dbReference type="GO" id="GO:0005829">
    <property type="term" value="C:cytosol"/>
    <property type="evidence" value="ECO:0007669"/>
    <property type="project" value="TreeGrafter"/>
</dbReference>
<dbReference type="SUPFAM" id="SSF51206">
    <property type="entry name" value="cAMP-binding domain-like"/>
    <property type="match status" value="2"/>
</dbReference>
<dbReference type="GO" id="GO:0030552">
    <property type="term" value="F:cAMP binding"/>
    <property type="evidence" value="ECO:0007669"/>
    <property type="project" value="TreeGrafter"/>
</dbReference>
<dbReference type="EMBL" id="VHSG01000010">
    <property type="protein sequence ID" value="TQV80025.1"/>
    <property type="molecule type" value="Genomic_DNA"/>
</dbReference>
<dbReference type="GO" id="GO:0004862">
    <property type="term" value="F:cAMP-dependent protein kinase inhibitor activity"/>
    <property type="evidence" value="ECO:0007669"/>
    <property type="project" value="TreeGrafter"/>
</dbReference>
<dbReference type="InterPro" id="IPR036873">
    <property type="entry name" value="Rhodanese-like_dom_sf"/>
</dbReference>
<reference evidence="3 4" key="1">
    <citation type="submission" date="2019-06" db="EMBL/GenBank/DDBJ databases">
        <title>Whole genome sequence for Cellvibrionaceae sp. R142.</title>
        <authorList>
            <person name="Wang G."/>
        </authorList>
    </citation>
    <scope>NUCLEOTIDE SEQUENCE [LARGE SCALE GENOMIC DNA]</scope>
    <source>
        <strain evidence="3 4">R142</strain>
    </source>
</reference>
<organism evidence="3 4">
    <name type="scientific">Exilibacterium tricleocarpae</name>
    <dbReference type="NCBI Taxonomy" id="2591008"/>
    <lineage>
        <taxon>Bacteria</taxon>
        <taxon>Pseudomonadati</taxon>
        <taxon>Pseudomonadota</taxon>
        <taxon>Gammaproteobacteria</taxon>
        <taxon>Cellvibrionales</taxon>
        <taxon>Cellvibrionaceae</taxon>
        <taxon>Exilibacterium</taxon>
    </lineage>
</organism>
<comment type="caution">
    <text evidence="3">The sequence shown here is derived from an EMBL/GenBank/DDBJ whole genome shotgun (WGS) entry which is preliminary data.</text>
</comment>
<dbReference type="SMART" id="SM00100">
    <property type="entry name" value="cNMP"/>
    <property type="match status" value="1"/>
</dbReference>
<dbReference type="PANTHER" id="PTHR11635:SF152">
    <property type="entry name" value="CAMP-DEPENDENT PROTEIN KINASE TYPE I REGULATORY SUBUNIT-RELATED"/>
    <property type="match status" value="1"/>
</dbReference>
<dbReference type="Gene3D" id="3.40.250.10">
    <property type="entry name" value="Rhodanese-like domain"/>
    <property type="match status" value="1"/>
</dbReference>
<name>A0A545TS33_9GAMM</name>
<dbReference type="InterPro" id="IPR050503">
    <property type="entry name" value="cAMP-dep_PK_reg_su-like"/>
</dbReference>
<dbReference type="InterPro" id="IPR018490">
    <property type="entry name" value="cNMP-bd_dom_sf"/>
</dbReference>
<dbReference type="PROSITE" id="PS50206">
    <property type="entry name" value="RHODANESE_3"/>
    <property type="match status" value="1"/>
</dbReference>
<dbReference type="Gene3D" id="2.60.120.10">
    <property type="entry name" value="Jelly Rolls"/>
    <property type="match status" value="1"/>
</dbReference>
<dbReference type="PROSITE" id="PS50042">
    <property type="entry name" value="CNMP_BINDING_3"/>
    <property type="match status" value="1"/>
</dbReference>
<dbReference type="Proteomes" id="UP000319732">
    <property type="component" value="Unassembled WGS sequence"/>
</dbReference>
<dbReference type="AlphaFoldDB" id="A0A545TS33"/>